<dbReference type="AlphaFoldDB" id="X1R121"/>
<name>X1R121_9ZZZZ</name>
<gene>
    <name evidence="1" type="ORF">S12H4_04822</name>
</gene>
<comment type="caution">
    <text evidence="1">The sequence shown here is derived from an EMBL/GenBank/DDBJ whole genome shotgun (WGS) entry which is preliminary data.</text>
</comment>
<sequence length="67" mass="7398">MTAEEASTTEARDVEGTRTDRVCVRILKERESVGLAWGGAPTFFKLRAAWHVARRDRGKASPNLLGV</sequence>
<organism evidence="1">
    <name type="scientific">marine sediment metagenome</name>
    <dbReference type="NCBI Taxonomy" id="412755"/>
    <lineage>
        <taxon>unclassified sequences</taxon>
        <taxon>metagenomes</taxon>
        <taxon>ecological metagenomes</taxon>
    </lineage>
</organism>
<reference evidence="1" key="1">
    <citation type="journal article" date="2014" name="Front. Microbiol.">
        <title>High frequency of phylogenetically diverse reductive dehalogenase-homologous genes in deep subseafloor sedimentary metagenomes.</title>
        <authorList>
            <person name="Kawai M."/>
            <person name="Futagami T."/>
            <person name="Toyoda A."/>
            <person name="Takaki Y."/>
            <person name="Nishi S."/>
            <person name="Hori S."/>
            <person name="Arai W."/>
            <person name="Tsubouchi T."/>
            <person name="Morono Y."/>
            <person name="Uchiyama I."/>
            <person name="Ito T."/>
            <person name="Fujiyama A."/>
            <person name="Inagaki F."/>
            <person name="Takami H."/>
        </authorList>
    </citation>
    <scope>NUCLEOTIDE SEQUENCE</scope>
    <source>
        <strain evidence="1">Expedition CK06-06</strain>
    </source>
</reference>
<accession>X1R121</accession>
<proteinExistence type="predicted"/>
<protein>
    <submittedName>
        <fullName evidence="1">Uncharacterized protein</fullName>
    </submittedName>
</protein>
<evidence type="ECO:0000313" key="1">
    <source>
        <dbReference type="EMBL" id="GAI60796.1"/>
    </source>
</evidence>
<dbReference type="EMBL" id="BARW01001530">
    <property type="protein sequence ID" value="GAI60796.1"/>
    <property type="molecule type" value="Genomic_DNA"/>
</dbReference>